<protein>
    <submittedName>
        <fullName evidence="13">Capsid</fullName>
    </submittedName>
</protein>
<feature type="compositionally biased region" description="Basic residues" evidence="10">
    <location>
        <begin position="22"/>
        <end position="32"/>
    </location>
</feature>
<evidence type="ECO:0000256" key="7">
    <source>
        <dbReference type="ARBA" id="ARBA00023060"/>
    </source>
</evidence>
<reference evidence="13" key="1">
    <citation type="journal article" date="2011" name="Arch. Virol.">
        <title>Identification of a novel astrovirus in a domestic pig in Hungary.</title>
        <authorList>
            <person name="Reuter G."/>
            <person name="Pankovics P."/>
            <person name="Boros A."/>
        </authorList>
    </citation>
    <scope>NUCLEOTIDE SEQUENCE</scope>
    <source>
        <strain evidence="13">Pig/HUN/2007</strain>
    </source>
</reference>
<feature type="compositionally biased region" description="Acidic residues" evidence="10">
    <location>
        <begin position="739"/>
        <end position="755"/>
    </location>
</feature>
<dbReference type="GO" id="GO:0039617">
    <property type="term" value="C:T=3 icosahedral viral capsid"/>
    <property type="evidence" value="ECO:0007669"/>
    <property type="project" value="UniProtKB-KW"/>
</dbReference>
<keyword evidence="6" id="KW-1164">Virus endocytosis by host</keyword>
<proteinExistence type="predicted"/>
<dbReference type="Gene3D" id="2.60.120.20">
    <property type="match status" value="1"/>
</dbReference>
<dbReference type="Pfam" id="PF03115">
    <property type="entry name" value="Astro_capsid_N"/>
    <property type="match status" value="1"/>
</dbReference>
<keyword evidence="2" id="KW-0167">Capsid protein</keyword>
<evidence type="ECO:0000256" key="2">
    <source>
        <dbReference type="ARBA" id="ARBA00022561"/>
    </source>
</evidence>
<keyword evidence="11" id="KW-0472">Membrane</keyword>
<dbReference type="EMBL" id="GU562296">
    <property type="protein sequence ID" value="ADP21511.1"/>
    <property type="molecule type" value="Genomic_RNA"/>
</dbReference>
<comment type="function">
    <text evidence="9">The capsid polyprotein VP90 self-assembles and undergoes a proteolytic cleavage by host caspases to yield the immature VP70 virion.</text>
</comment>
<keyword evidence="4" id="KW-1162">Viral penetration into host cytoplasm</keyword>
<keyword evidence="11" id="KW-1133">Transmembrane helix</keyword>
<evidence type="ECO:0000256" key="10">
    <source>
        <dbReference type="SAM" id="MobiDB-lite"/>
    </source>
</evidence>
<evidence type="ECO:0000256" key="5">
    <source>
        <dbReference type="ARBA" id="ARBA00022844"/>
    </source>
</evidence>
<dbReference type="GO" id="GO:0075512">
    <property type="term" value="P:clathrin-dependent endocytosis of virus by host cell"/>
    <property type="evidence" value="ECO:0007669"/>
    <property type="project" value="UniProtKB-KW"/>
</dbReference>
<feature type="transmembrane region" description="Helical" evidence="11">
    <location>
        <begin position="828"/>
        <end position="848"/>
    </location>
</feature>
<dbReference type="InterPro" id="IPR029053">
    <property type="entry name" value="Viral_coat"/>
</dbReference>
<evidence type="ECO:0000313" key="13">
    <source>
        <dbReference type="EMBL" id="ADP21511.1"/>
    </source>
</evidence>
<dbReference type="InterPro" id="IPR004337">
    <property type="entry name" value="Astro_capsid_N"/>
</dbReference>
<evidence type="ECO:0000256" key="8">
    <source>
        <dbReference type="ARBA" id="ARBA00023296"/>
    </source>
</evidence>
<sequence>MANNQKNVQPTVVTTTTSVVNRRGRRRRRRANRPSQANTTTVRKVTTTRQPARARRRRRNRPGNPNQQAPPILRQRVTATLGTIGSNQGDAIELEMAALLNPALTKETTGSNQFGPLQMWAANYNMWRANNILIKFIPLVGGSAVSGTAIRCSLNLSATPGSPSWSALGARRHKDTNPGKPMTMRIPGSALAGPKEGWFLCSTKNDPQMCIGGSIEVHTLGKTMSTYQAKPFEGPLFLVEMTAEWWFKNYNPEPGMMNLVKTEIQEKPQTVKINATPGEPITISVPKDSQMARATGSAGIEADATPSEIIWSVFDTTMDVVTGILPPPYEWLFRAGWWFVKRVANKKKAADSVAGEPDAGEITFQVFQSLSDAKNDVPCLATGEARSENAVTTGWHLTQVTPGNVGAPQATLLVPELITQHQTQLQVTSIPNLGRSAFYGHIHTTVPPFCIAVQEALGDKKVYTYTAWELDYPAFTQNGQPVDPAQLQSQPYPILAKKNSSFTQIGRVYAANYARIGTSKPIFHWTTVLWRADVTTDVQMQGNTDRTDRFVFIQPTQSPQTSNFPTTVYDVAVSPAQSFSGGHSQTRSIVQGKWYLSAFVACQIADNKASELSTMGCPSYLSLGFPNFETSRYDLPREAFDIGAAMQTTRPLLLKPPVPTTTVLTASEVAQLRQLLAPRDNYPPSEYDLEMPPLEGEEEGEQGAPGGYSSLEGVKQQRVRGPQCIPVFETKERTPTPYPEEEEEDEDESDLDDDDYAEAPSAIRNLLTPKAKTLLNDLQRMGLEPWTKLLEQLKAHTHTQHWIFGMQHITMLWLMAFPHPLREIAHGVLLQITFLNLICSVFSCFFFSDVD</sequence>
<evidence type="ECO:0000256" key="1">
    <source>
        <dbReference type="ARBA" id="ARBA00004328"/>
    </source>
</evidence>
<feature type="compositionally biased region" description="Low complexity" evidence="10">
    <location>
        <begin position="39"/>
        <end position="51"/>
    </location>
</feature>
<feature type="compositionally biased region" description="Low complexity" evidence="10">
    <location>
        <begin position="62"/>
        <end position="71"/>
    </location>
</feature>
<keyword evidence="5" id="KW-0946">Virion</keyword>
<keyword evidence="11" id="KW-0812">Transmembrane</keyword>
<keyword evidence="3" id="KW-1165">Clathrin-mediated endocytosis of virus by host</keyword>
<evidence type="ECO:0000256" key="11">
    <source>
        <dbReference type="SAM" id="Phobius"/>
    </source>
</evidence>
<feature type="region of interest" description="Disordered" evidence="10">
    <location>
        <begin position="675"/>
        <end position="755"/>
    </location>
</feature>
<evidence type="ECO:0000256" key="9">
    <source>
        <dbReference type="ARBA" id="ARBA00045703"/>
    </source>
</evidence>
<keyword evidence="8" id="KW-1160">Virus entry into host cell</keyword>
<evidence type="ECO:0000259" key="12">
    <source>
        <dbReference type="Pfam" id="PF03115"/>
    </source>
</evidence>
<feature type="compositionally biased region" description="Low complexity" evidence="10">
    <location>
        <begin position="1"/>
        <end position="21"/>
    </location>
</feature>
<keyword evidence="7" id="KW-1142">T=3 icosahedral capsid protein</keyword>
<evidence type="ECO:0000256" key="6">
    <source>
        <dbReference type="ARBA" id="ARBA00022890"/>
    </source>
</evidence>
<feature type="region of interest" description="Disordered" evidence="10">
    <location>
        <begin position="1"/>
        <end position="72"/>
    </location>
</feature>
<evidence type="ECO:0000256" key="3">
    <source>
        <dbReference type="ARBA" id="ARBA00022570"/>
    </source>
</evidence>
<feature type="domain" description="Astrovirus capsid protein inner core" evidence="12">
    <location>
        <begin position="22"/>
        <end position="250"/>
    </location>
</feature>
<comment type="subcellular location">
    <subcellularLocation>
        <location evidence="1">Virion</location>
    </subcellularLocation>
</comment>
<evidence type="ECO:0000256" key="4">
    <source>
        <dbReference type="ARBA" id="ARBA00022595"/>
    </source>
</evidence>
<name>E3TB09_PASV1</name>
<accession>E3TB09</accession>
<organism evidence="13">
    <name type="scientific">Porcine astrovirus PAstV-2/2007/HUN</name>
    <dbReference type="NCBI Taxonomy" id="909668"/>
    <lineage>
        <taxon>Viruses</taxon>
        <taxon>Riboviria</taxon>
        <taxon>Orthornavirae</taxon>
        <taxon>Pisuviricota</taxon>
        <taxon>Stelpaviricetes</taxon>
        <taxon>Stellavirales</taxon>
        <taxon>Astroviridae</taxon>
        <taxon>Mamastrovirus</taxon>
        <taxon>Mamastrovirus suis</taxon>
        <taxon>Porcine astrovirus 1</taxon>
    </lineage>
</organism>
<feature type="compositionally biased region" description="Basic residues" evidence="10">
    <location>
        <begin position="52"/>
        <end position="61"/>
    </location>
</feature>